<proteinExistence type="predicted"/>
<name>A0ABD3ATU2_9GENT</name>
<evidence type="ECO:0000313" key="1">
    <source>
        <dbReference type="EMBL" id="KAL3534424.1"/>
    </source>
</evidence>
<sequence>MKNPNPKTAEMVTHEQIAPKAIWHPKALEAKGLNDIEKSVILTHDDSMTAKNVASSNLYVASQTEALSNLNTDSPIEDPLLFVNNMVEIDNV</sequence>
<reference evidence="1 2" key="1">
    <citation type="submission" date="2024-11" db="EMBL/GenBank/DDBJ databases">
        <title>A near-complete genome assembly of Cinchona calisaya.</title>
        <authorList>
            <person name="Lian D.C."/>
            <person name="Zhao X.W."/>
            <person name="Wei L."/>
        </authorList>
    </citation>
    <scope>NUCLEOTIDE SEQUENCE [LARGE SCALE GENOMIC DNA]</scope>
    <source>
        <tissue evidence="1">Nenye</tissue>
    </source>
</reference>
<dbReference type="EMBL" id="JBJUIK010000002">
    <property type="protein sequence ID" value="KAL3534424.1"/>
    <property type="molecule type" value="Genomic_DNA"/>
</dbReference>
<protein>
    <submittedName>
        <fullName evidence="1">Uncharacterized protein</fullName>
    </submittedName>
</protein>
<evidence type="ECO:0000313" key="2">
    <source>
        <dbReference type="Proteomes" id="UP001630127"/>
    </source>
</evidence>
<dbReference type="AlphaFoldDB" id="A0ABD3ATU2"/>
<keyword evidence="2" id="KW-1185">Reference proteome</keyword>
<organism evidence="1 2">
    <name type="scientific">Cinchona calisaya</name>
    <dbReference type="NCBI Taxonomy" id="153742"/>
    <lineage>
        <taxon>Eukaryota</taxon>
        <taxon>Viridiplantae</taxon>
        <taxon>Streptophyta</taxon>
        <taxon>Embryophyta</taxon>
        <taxon>Tracheophyta</taxon>
        <taxon>Spermatophyta</taxon>
        <taxon>Magnoliopsida</taxon>
        <taxon>eudicotyledons</taxon>
        <taxon>Gunneridae</taxon>
        <taxon>Pentapetalae</taxon>
        <taxon>asterids</taxon>
        <taxon>lamiids</taxon>
        <taxon>Gentianales</taxon>
        <taxon>Rubiaceae</taxon>
        <taxon>Cinchonoideae</taxon>
        <taxon>Cinchoneae</taxon>
        <taxon>Cinchona</taxon>
    </lineage>
</organism>
<dbReference type="Proteomes" id="UP001630127">
    <property type="component" value="Unassembled WGS sequence"/>
</dbReference>
<gene>
    <name evidence="1" type="ORF">ACH5RR_002885</name>
</gene>
<comment type="caution">
    <text evidence="1">The sequence shown here is derived from an EMBL/GenBank/DDBJ whole genome shotgun (WGS) entry which is preliminary data.</text>
</comment>
<accession>A0ABD3ATU2</accession>